<keyword evidence="1" id="KW-0175">Coiled coil</keyword>
<feature type="compositionally biased region" description="Polar residues" evidence="2">
    <location>
        <begin position="249"/>
        <end position="270"/>
    </location>
</feature>
<feature type="region of interest" description="Disordered" evidence="2">
    <location>
        <begin position="16"/>
        <end position="171"/>
    </location>
</feature>
<evidence type="ECO:0000313" key="4">
    <source>
        <dbReference type="Proteomes" id="UP000783213"/>
    </source>
</evidence>
<dbReference type="EMBL" id="RCSX01000011">
    <property type="protein sequence ID" value="KAF7928572.1"/>
    <property type="molecule type" value="Genomic_DNA"/>
</dbReference>
<evidence type="ECO:0000313" key="3">
    <source>
        <dbReference type="EMBL" id="KAF7928572.1"/>
    </source>
</evidence>
<feature type="region of interest" description="Disordered" evidence="2">
    <location>
        <begin position="249"/>
        <end position="278"/>
    </location>
</feature>
<protein>
    <recommendedName>
        <fullName evidence="5">SH3 domain-containing protein</fullName>
    </recommendedName>
</protein>
<dbReference type="RefSeq" id="XP_038810351.1">
    <property type="nucleotide sequence ID" value="XM_038953250.1"/>
</dbReference>
<feature type="region of interest" description="Disordered" evidence="2">
    <location>
        <begin position="604"/>
        <end position="767"/>
    </location>
</feature>
<comment type="caution">
    <text evidence="3">The sequence shown here is derived from an EMBL/GenBank/DDBJ whole genome shotgun (WGS) entry which is preliminary data.</text>
</comment>
<feature type="compositionally biased region" description="Polar residues" evidence="2">
    <location>
        <begin position="52"/>
        <end position="62"/>
    </location>
</feature>
<reference evidence="3 4" key="1">
    <citation type="journal article" date="2020" name="Genome Biol. Evol.">
        <title>Comparative genomics of Sclerotiniaceae.</title>
        <authorList>
            <person name="Valero Jimenez C.A."/>
            <person name="Steentjes M."/>
            <person name="Scholten O.E."/>
            <person name="Van Kan J.A.L."/>
        </authorList>
    </citation>
    <scope>NUCLEOTIDE SEQUENCE [LARGE SCALE GENOMIC DNA]</scope>
    <source>
        <strain evidence="3 4">B1</strain>
    </source>
</reference>
<feature type="compositionally biased region" description="Basic residues" evidence="2">
    <location>
        <begin position="630"/>
        <end position="641"/>
    </location>
</feature>
<proteinExistence type="predicted"/>
<evidence type="ECO:0000256" key="1">
    <source>
        <dbReference type="SAM" id="Coils"/>
    </source>
</evidence>
<evidence type="ECO:0000256" key="2">
    <source>
        <dbReference type="SAM" id="MobiDB-lite"/>
    </source>
</evidence>
<keyword evidence="4" id="KW-1185">Reference proteome</keyword>
<feature type="compositionally biased region" description="Polar residues" evidence="2">
    <location>
        <begin position="736"/>
        <end position="755"/>
    </location>
</feature>
<feature type="compositionally biased region" description="Polar residues" evidence="2">
    <location>
        <begin position="672"/>
        <end position="681"/>
    </location>
</feature>
<feature type="compositionally biased region" description="Basic residues" evidence="2">
    <location>
        <begin position="138"/>
        <end position="147"/>
    </location>
</feature>
<evidence type="ECO:0008006" key="5">
    <source>
        <dbReference type="Google" id="ProtNLM"/>
    </source>
</evidence>
<feature type="compositionally biased region" description="Polar residues" evidence="2">
    <location>
        <begin position="75"/>
        <end position="86"/>
    </location>
</feature>
<name>A0ABQ7IMK5_9HELO</name>
<gene>
    <name evidence="3" type="ORF">EAE98_005628</name>
</gene>
<feature type="compositionally biased region" description="Low complexity" evidence="2">
    <location>
        <begin position="686"/>
        <end position="717"/>
    </location>
</feature>
<dbReference type="Proteomes" id="UP000783213">
    <property type="component" value="Unassembled WGS sequence"/>
</dbReference>
<accession>A0ABQ7IMK5</accession>
<feature type="compositionally biased region" description="Basic residues" evidence="2">
    <location>
        <begin position="612"/>
        <end position="621"/>
    </location>
</feature>
<dbReference type="GeneID" id="62232402"/>
<organism evidence="3 4">
    <name type="scientific">Botrytis deweyae</name>
    <dbReference type="NCBI Taxonomy" id="2478750"/>
    <lineage>
        <taxon>Eukaryota</taxon>
        <taxon>Fungi</taxon>
        <taxon>Dikarya</taxon>
        <taxon>Ascomycota</taxon>
        <taxon>Pezizomycotina</taxon>
        <taxon>Leotiomycetes</taxon>
        <taxon>Helotiales</taxon>
        <taxon>Sclerotiniaceae</taxon>
        <taxon>Botrytis</taxon>
    </lineage>
</organism>
<feature type="region of interest" description="Disordered" evidence="2">
    <location>
        <begin position="189"/>
        <end position="208"/>
    </location>
</feature>
<feature type="coiled-coil region" evidence="1">
    <location>
        <begin position="782"/>
        <end position="809"/>
    </location>
</feature>
<feature type="compositionally biased region" description="Polar residues" evidence="2">
    <location>
        <begin position="95"/>
        <end position="131"/>
    </location>
</feature>
<sequence>MAPKKDTNVTLARVRLPRAAKDKPKTSPELVPKTTPQTIKKVPGRSKKSVPETISTSETSSARKVKGKGRAVTTGEPSISTPSDQIIRQEATYPNPFSTESSRKNTAALLSQWDSTKSPAFYSPNSGNGLVNGTPKSKSPRSARSKHDRSCSILDKGHIAIPPPSSKDIGEQTSQLFDANKQQRLNSLAEGKFPDPTYPRASISDGTEPSPGFNAAMGFRYSPGFGGPHGFNTSPRNQSVFNLARNGSTIPGTGVLSSSGTIKTGDQTNHGGIADAGRSLRADGEGLNISSSKKVSTVPAGGFQQYSSGFGPQYPQTITQYSDSASTNWPYSMDWNQNRFSGQVNTAPQSLGSYGPWFGPGHTRDFDSEKQDWYADWMASQQNFPSIPDYLSNPMIGYYPMPDFESADANIPHQTAPGLDQAAQGATAIDDPEPQGIRESRMTREKTMLVPGGKIIKTTTTVFTPTDEERNKKGNNVEQNVEDKVGIVVVDKEGNVDVESGDWLAGFNRIEGWEVEALLGQSKRWRSCRNRNGVTKKVITKKTNHKKPTTSKKAVASLQQPVLPQLHPNFPKFTQLASTKFGTLNNSISNPISPSIDFIPFDHQRLTDTRSTRSRATRISKPKPQPVKKAAAKKATPKVKSKTPTPTPTPTPKPKATASRVTKPTVTPARSLRSTKSSSKAKPSETKSGPKPSPSKSKSSSAKESTKAKAAGKQAAAKQKKMQKIIDPGKSPKSAGDSTRNGVNFMNGFTRNTTELQKEVQRDQALASQAAENLERFRGKGAEQASQHFEKLIENVEKGRKELERRNKKPNS</sequence>